<sequence length="305" mass="35318">MKVEDVEVPLKKKVEGTQENAFTDIQLDHVPLIFLKTLIPKILKKGLEGLEVVKDLMVDDKVEVEREVNLEAISPEYGSDRLEEEDIDEANLVTYHLFAAIIEQITVVSIEEQTMDVAEVVKTKVVFSYQEKDVDEANQTSVDQTTSLSVEEHSEEEVVEGKDDCDGTSQKKDEKNQIGKIWSLRKDEFSLKAKDYNTSTYRRIGEETVCLNAFYILHPNQWLDNEVINVYINALIQYFDSQHRVRLAKEMIVLMDVYFSQIIDKAFSIWTQIMPSPEGVELMKNSIWEQITSMRWDYIVSRCFD</sequence>
<evidence type="ECO:0000313" key="2">
    <source>
        <dbReference type="EMBL" id="KAF6162912.1"/>
    </source>
</evidence>
<keyword evidence="3" id="KW-1185">Reference proteome</keyword>
<evidence type="ECO:0000256" key="1">
    <source>
        <dbReference type="SAM" id="MobiDB-lite"/>
    </source>
</evidence>
<name>A0A7J7N786_9MAGN</name>
<gene>
    <name evidence="2" type="ORF">GIB67_021061</name>
</gene>
<evidence type="ECO:0000313" key="3">
    <source>
        <dbReference type="Proteomes" id="UP000541444"/>
    </source>
</evidence>
<dbReference type="EMBL" id="JACGCM010001009">
    <property type="protein sequence ID" value="KAF6162912.1"/>
    <property type="molecule type" value="Genomic_DNA"/>
</dbReference>
<dbReference type="Proteomes" id="UP000541444">
    <property type="component" value="Unassembled WGS sequence"/>
</dbReference>
<protein>
    <submittedName>
        <fullName evidence="2">Uncharacterized protein</fullName>
    </submittedName>
</protein>
<feature type="compositionally biased region" description="Basic and acidic residues" evidence="1">
    <location>
        <begin position="159"/>
        <end position="172"/>
    </location>
</feature>
<organism evidence="2 3">
    <name type="scientific">Kingdonia uniflora</name>
    <dbReference type="NCBI Taxonomy" id="39325"/>
    <lineage>
        <taxon>Eukaryota</taxon>
        <taxon>Viridiplantae</taxon>
        <taxon>Streptophyta</taxon>
        <taxon>Embryophyta</taxon>
        <taxon>Tracheophyta</taxon>
        <taxon>Spermatophyta</taxon>
        <taxon>Magnoliopsida</taxon>
        <taxon>Ranunculales</taxon>
        <taxon>Circaeasteraceae</taxon>
        <taxon>Kingdonia</taxon>
    </lineage>
</organism>
<comment type="caution">
    <text evidence="2">The sequence shown here is derived from an EMBL/GenBank/DDBJ whole genome shotgun (WGS) entry which is preliminary data.</text>
</comment>
<feature type="compositionally biased region" description="Polar residues" evidence="1">
    <location>
        <begin position="137"/>
        <end position="146"/>
    </location>
</feature>
<proteinExistence type="predicted"/>
<accession>A0A7J7N786</accession>
<reference evidence="2 3" key="1">
    <citation type="journal article" date="2020" name="IScience">
        <title>Genome Sequencing of the Endangered Kingdonia uniflora (Circaeasteraceae, Ranunculales) Reveals Potential Mechanisms of Evolutionary Specialization.</title>
        <authorList>
            <person name="Sun Y."/>
            <person name="Deng T."/>
            <person name="Zhang A."/>
            <person name="Moore M.J."/>
            <person name="Landis J.B."/>
            <person name="Lin N."/>
            <person name="Zhang H."/>
            <person name="Zhang X."/>
            <person name="Huang J."/>
            <person name="Zhang X."/>
            <person name="Sun H."/>
            <person name="Wang H."/>
        </authorList>
    </citation>
    <scope>NUCLEOTIDE SEQUENCE [LARGE SCALE GENOMIC DNA]</scope>
    <source>
        <strain evidence="2">TB1705</strain>
        <tissue evidence="2">Leaf</tissue>
    </source>
</reference>
<dbReference type="AlphaFoldDB" id="A0A7J7N786"/>
<feature type="region of interest" description="Disordered" evidence="1">
    <location>
        <begin position="137"/>
        <end position="172"/>
    </location>
</feature>